<reference evidence="2" key="2">
    <citation type="submission" date="2021-04" db="EMBL/GenBank/DDBJ databases">
        <authorList>
            <person name="Gilroy R."/>
        </authorList>
    </citation>
    <scope>NUCLEOTIDE SEQUENCE</scope>
    <source>
        <strain evidence="2">378</strain>
    </source>
</reference>
<gene>
    <name evidence="2" type="ORF">H9847_05050</name>
</gene>
<dbReference type="Proteomes" id="UP000733611">
    <property type="component" value="Unassembled WGS sequence"/>
</dbReference>
<dbReference type="EMBL" id="JAHLFE010000100">
    <property type="protein sequence ID" value="MBU3844223.1"/>
    <property type="molecule type" value="Genomic_DNA"/>
</dbReference>
<accession>A0A948TGD1</accession>
<evidence type="ECO:0000313" key="2">
    <source>
        <dbReference type="EMBL" id="MBU3844223.1"/>
    </source>
</evidence>
<comment type="caution">
    <text evidence="2">The sequence shown here is derived from an EMBL/GenBank/DDBJ whole genome shotgun (WGS) entry which is preliminary data.</text>
</comment>
<sequence>MSDQHAPDSASPSLGSHDLAEQGKAQPAQQGFTESMTTEASTSFTAEEIATTSEEVKKSDQQESDNSNAFDQLLQHYRDMAATTRDLGNRFESHPASAAHGAAISAALYAGANLQGVAAGAS</sequence>
<name>A0A948TGD1_9GAMM</name>
<protein>
    <submittedName>
        <fullName evidence="2">Uncharacterized protein</fullName>
    </submittedName>
</protein>
<evidence type="ECO:0000313" key="3">
    <source>
        <dbReference type="Proteomes" id="UP000733611"/>
    </source>
</evidence>
<evidence type="ECO:0000256" key="1">
    <source>
        <dbReference type="SAM" id="MobiDB-lite"/>
    </source>
</evidence>
<organism evidence="2 3">
    <name type="scientific">Candidatus Anaerobiospirillum pullicola</name>
    <dbReference type="NCBI Taxonomy" id="2838451"/>
    <lineage>
        <taxon>Bacteria</taxon>
        <taxon>Pseudomonadati</taxon>
        <taxon>Pseudomonadota</taxon>
        <taxon>Gammaproteobacteria</taxon>
        <taxon>Aeromonadales</taxon>
        <taxon>Succinivibrionaceae</taxon>
        <taxon>Anaerobiospirillum</taxon>
    </lineage>
</organism>
<proteinExistence type="predicted"/>
<feature type="region of interest" description="Disordered" evidence="1">
    <location>
        <begin position="1"/>
        <end position="72"/>
    </location>
</feature>
<feature type="compositionally biased region" description="Low complexity" evidence="1">
    <location>
        <begin position="33"/>
        <end position="53"/>
    </location>
</feature>
<reference evidence="2" key="1">
    <citation type="journal article" date="2021" name="PeerJ">
        <title>Extensive microbial diversity within the chicken gut microbiome revealed by metagenomics and culture.</title>
        <authorList>
            <person name="Gilroy R."/>
            <person name="Ravi A."/>
            <person name="Getino M."/>
            <person name="Pursley I."/>
            <person name="Horton D.L."/>
            <person name="Alikhan N.F."/>
            <person name="Baker D."/>
            <person name="Gharbi K."/>
            <person name="Hall N."/>
            <person name="Watson M."/>
            <person name="Adriaenssens E.M."/>
            <person name="Foster-Nyarko E."/>
            <person name="Jarju S."/>
            <person name="Secka A."/>
            <person name="Antonio M."/>
            <person name="Oren A."/>
            <person name="Chaudhuri R.R."/>
            <person name="La Ragione R."/>
            <person name="Hildebrand F."/>
            <person name="Pallen M.J."/>
        </authorList>
    </citation>
    <scope>NUCLEOTIDE SEQUENCE</scope>
    <source>
        <strain evidence="2">378</strain>
    </source>
</reference>
<dbReference type="AlphaFoldDB" id="A0A948TGD1"/>